<evidence type="ECO:0000313" key="2">
    <source>
        <dbReference type="EMBL" id="KAL3282805.1"/>
    </source>
</evidence>
<name>A0ABD2NVY8_9CUCU</name>
<protein>
    <submittedName>
        <fullName evidence="2">Uncharacterized protein</fullName>
    </submittedName>
</protein>
<dbReference type="EMBL" id="JABFTP020000144">
    <property type="protein sequence ID" value="KAL3282805.1"/>
    <property type="molecule type" value="Genomic_DNA"/>
</dbReference>
<keyword evidence="3" id="KW-1185">Reference proteome</keyword>
<feature type="region of interest" description="Disordered" evidence="1">
    <location>
        <begin position="1"/>
        <end position="58"/>
    </location>
</feature>
<sequence length="80" mass="8326">SSGCHTRLSGSHSQLPCVNGGGGRDGVSITGGGGVSSKARTGHRDQSTQTPDNIAKETRNCKLKSFKLQLNNVPSNLTNF</sequence>
<evidence type="ECO:0000313" key="3">
    <source>
        <dbReference type="Proteomes" id="UP001516400"/>
    </source>
</evidence>
<comment type="caution">
    <text evidence="2">The sequence shown here is derived from an EMBL/GenBank/DDBJ whole genome shotgun (WGS) entry which is preliminary data.</text>
</comment>
<gene>
    <name evidence="2" type="ORF">HHI36_005970</name>
</gene>
<dbReference type="AlphaFoldDB" id="A0ABD2NVY8"/>
<organism evidence="2 3">
    <name type="scientific">Cryptolaemus montrouzieri</name>
    <dbReference type="NCBI Taxonomy" id="559131"/>
    <lineage>
        <taxon>Eukaryota</taxon>
        <taxon>Metazoa</taxon>
        <taxon>Ecdysozoa</taxon>
        <taxon>Arthropoda</taxon>
        <taxon>Hexapoda</taxon>
        <taxon>Insecta</taxon>
        <taxon>Pterygota</taxon>
        <taxon>Neoptera</taxon>
        <taxon>Endopterygota</taxon>
        <taxon>Coleoptera</taxon>
        <taxon>Polyphaga</taxon>
        <taxon>Cucujiformia</taxon>
        <taxon>Coccinelloidea</taxon>
        <taxon>Coccinellidae</taxon>
        <taxon>Scymninae</taxon>
        <taxon>Scymnini</taxon>
        <taxon>Cryptolaemus</taxon>
    </lineage>
</organism>
<evidence type="ECO:0000256" key="1">
    <source>
        <dbReference type="SAM" id="MobiDB-lite"/>
    </source>
</evidence>
<feature type="compositionally biased region" description="Polar residues" evidence="1">
    <location>
        <begin position="1"/>
        <end position="16"/>
    </location>
</feature>
<feature type="non-terminal residue" evidence="2">
    <location>
        <position position="1"/>
    </location>
</feature>
<feature type="compositionally biased region" description="Gly residues" evidence="1">
    <location>
        <begin position="19"/>
        <end position="35"/>
    </location>
</feature>
<dbReference type="Proteomes" id="UP001516400">
    <property type="component" value="Unassembled WGS sequence"/>
</dbReference>
<reference evidence="2 3" key="1">
    <citation type="journal article" date="2021" name="BMC Biol.">
        <title>Horizontally acquired antibacterial genes associated with adaptive radiation of ladybird beetles.</title>
        <authorList>
            <person name="Li H.S."/>
            <person name="Tang X.F."/>
            <person name="Huang Y.H."/>
            <person name="Xu Z.Y."/>
            <person name="Chen M.L."/>
            <person name="Du X.Y."/>
            <person name="Qiu B.Y."/>
            <person name="Chen P.T."/>
            <person name="Zhang W."/>
            <person name="Slipinski A."/>
            <person name="Escalona H.E."/>
            <person name="Waterhouse R.M."/>
            <person name="Zwick A."/>
            <person name="Pang H."/>
        </authorList>
    </citation>
    <scope>NUCLEOTIDE SEQUENCE [LARGE SCALE GENOMIC DNA]</scope>
    <source>
        <strain evidence="2">SYSU2018</strain>
    </source>
</reference>
<accession>A0ABD2NVY8</accession>
<feature type="non-terminal residue" evidence="2">
    <location>
        <position position="80"/>
    </location>
</feature>
<proteinExistence type="predicted"/>